<dbReference type="InterPro" id="IPR004923">
    <property type="entry name" value="FTR1/Fip1/EfeU"/>
</dbReference>
<protein>
    <submittedName>
        <fullName evidence="12">FTR1 family protein</fullName>
    </submittedName>
</protein>
<dbReference type="PANTHER" id="PTHR31632:SF2">
    <property type="entry name" value="PLASMA MEMBRANE IRON PERMEASE"/>
    <property type="match status" value="1"/>
</dbReference>
<keyword evidence="5 9" id="KW-0479">Metal-binding</keyword>
<evidence type="ECO:0000259" key="11">
    <source>
        <dbReference type="PROSITE" id="PS51007"/>
    </source>
</evidence>
<evidence type="ECO:0000313" key="13">
    <source>
        <dbReference type="Proteomes" id="UP000715965"/>
    </source>
</evidence>
<evidence type="ECO:0000256" key="6">
    <source>
        <dbReference type="ARBA" id="ARBA00022989"/>
    </source>
</evidence>
<dbReference type="EMBL" id="JADDOJ010000029">
    <property type="protein sequence ID" value="MBE7940725.1"/>
    <property type="molecule type" value="Genomic_DNA"/>
</dbReference>
<dbReference type="PANTHER" id="PTHR31632">
    <property type="entry name" value="IRON TRANSPORTER FTH1"/>
    <property type="match status" value="1"/>
</dbReference>
<dbReference type="Pfam" id="PF00034">
    <property type="entry name" value="Cytochrom_C"/>
    <property type="match status" value="1"/>
</dbReference>
<feature type="transmembrane region" description="Helical" evidence="10">
    <location>
        <begin position="603"/>
        <end position="622"/>
    </location>
</feature>
<keyword evidence="6 10" id="KW-1133">Transmembrane helix</keyword>
<feature type="transmembrane region" description="Helical" evidence="10">
    <location>
        <begin position="374"/>
        <end position="398"/>
    </location>
</feature>
<dbReference type="InterPro" id="IPR009056">
    <property type="entry name" value="Cyt_c-like_dom"/>
</dbReference>
<comment type="similarity">
    <text evidence="2">Belongs to the oxidase-dependent Fe transporter (OFeT) (TC 9.A.10.1) family.</text>
</comment>
<feature type="transmembrane region" description="Helical" evidence="10">
    <location>
        <begin position="445"/>
        <end position="462"/>
    </location>
</feature>
<evidence type="ECO:0000256" key="8">
    <source>
        <dbReference type="ARBA" id="ARBA00023136"/>
    </source>
</evidence>
<accession>A0ABR9SEE2</accession>
<evidence type="ECO:0000256" key="2">
    <source>
        <dbReference type="ARBA" id="ARBA00008333"/>
    </source>
</evidence>
<evidence type="ECO:0000256" key="10">
    <source>
        <dbReference type="SAM" id="Phobius"/>
    </source>
</evidence>
<evidence type="ECO:0000313" key="12">
    <source>
        <dbReference type="EMBL" id="MBE7940725.1"/>
    </source>
</evidence>
<evidence type="ECO:0000256" key="4">
    <source>
        <dbReference type="ARBA" id="ARBA00022692"/>
    </source>
</evidence>
<dbReference type="Gene3D" id="1.10.760.10">
    <property type="entry name" value="Cytochrome c-like domain"/>
    <property type="match status" value="1"/>
</dbReference>
<feature type="transmembrane region" description="Helical" evidence="10">
    <location>
        <begin position="552"/>
        <end position="573"/>
    </location>
</feature>
<keyword evidence="8 10" id="KW-0472">Membrane</keyword>
<feature type="transmembrane region" description="Helical" evidence="10">
    <location>
        <begin position="520"/>
        <end position="540"/>
    </location>
</feature>
<feature type="domain" description="Cytochrome c" evidence="11">
    <location>
        <begin position="119"/>
        <end position="263"/>
    </location>
</feature>
<dbReference type="Pfam" id="PF03239">
    <property type="entry name" value="FTR1"/>
    <property type="match status" value="1"/>
</dbReference>
<evidence type="ECO:0000256" key="5">
    <source>
        <dbReference type="ARBA" id="ARBA00022723"/>
    </source>
</evidence>
<keyword evidence="3 9" id="KW-0349">Heme</keyword>
<comment type="subcellular location">
    <subcellularLocation>
        <location evidence="1">Membrane</location>
        <topology evidence="1">Multi-pass membrane protein</topology>
    </subcellularLocation>
</comment>
<evidence type="ECO:0000256" key="1">
    <source>
        <dbReference type="ARBA" id="ARBA00004141"/>
    </source>
</evidence>
<feature type="transmembrane region" description="Helical" evidence="10">
    <location>
        <begin position="483"/>
        <end position="500"/>
    </location>
</feature>
<comment type="caution">
    <text evidence="12">The sequence shown here is derived from an EMBL/GenBank/DDBJ whole genome shotgun (WGS) entry which is preliminary data.</text>
</comment>
<name>A0ABR9SEE2_9BURK</name>
<keyword evidence="13" id="KW-1185">Reference proteome</keyword>
<proteinExistence type="inferred from homology"/>
<keyword evidence="4 10" id="KW-0812">Transmembrane</keyword>
<reference evidence="12 13" key="1">
    <citation type="submission" date="2020-10" db="EMBL/GenBank/DDBJ databases">
        <title>Draft genome of Ramlibacter aquaticus LMG 30558.</title>
        <authorList>
            <person name="Props R."/>
        </authorList>
    </citation>
    <scope>NUCLEOTIDE SEQUENCE [LARGE SCALE GENOMIC DNA]</scope>
    <source>
        <strain evidence="12 13">LMG 30558</strain>
    </source>
</reference>
<feature type="transmembrane region" description="Helical" evidence="10">
    <location>
        <begin position="410"/>
        <end position="433"/>
    </location>
</feature>
<keyword evidence="7 9" id="KW-0408">Iron</keyword>
<evidence type="ECO:0000256" key="7">
    <source>
        <dbReference type="ARBA" id="ARBA00023004"/>
    </source>
</evidence>
<sequence>MLCVGSVSLAATAADEASVRQLWQLLDYVGVDYGGAVSGGAVTRASEYEEMQEFANNALKQAQALPQGSAREPVVGAVSALREAVVRKADAAEVGRLARHASDLLLAAYPVPVAPKSLPDLKLGAAIYQKQCAACHGATGRSDGPLAAKLDPKPVAFADHARARSRSLLALYQIASKGMPGTAMPAFATLSDADRWAVAFYVGTLSYDKSAVEDGARAWREDPRAKEAFADINALTTNTEASIAGKLGDDEARALTAYVRSHPEAVSAASGRGLALTRSRLQESLAAARAGDKAGATRLALSAYLDGFEPLEPALQARNKELLTEVEQGMVKYRSAVSAGDVAQAEAAAQDLERLFTRVETELSVGAADPGTTFLGALTILLREGVEALLIVVGMIAFLRKAQRHDVARYVHAGWITALAAGGATWGAATYVIAISGASREVTEGVSSVFAAIVLLGVGLWMHQKSSAGRWQAYLNDKLSAAMTRRSAWALFALAFIAVYREVFETVLFYSALAVEGSGAALLGGLGAGVVLLGLIAWALLRTSARMPIGKFFSISSVLVAVLAVVLVGKGVAGLQEAGWVAASPFTAPRVEVLGIFPSKQTIAAQFVVLVIAVVGFWMNAVTGRRAARV</sequence>
<evidence type="ECO:0000256" key="3">
    <source>
        <dbReference type="ARBA" id="ARBA00022617"/>
    </source>
</evidence>
<dbReference type="PROSITE" id="PS51007">
    <property type="entry name" value="CYTC"/>
    <property type="match status" value="1"/>
</dbReference>
<organism evidence="12 13">
    <name type="scientific">Ramlibacter aquaticus</name>
    <dbReference type="NCBI Taxonomy" id="2780094"/>
    <lineage>
        <taxon>Bacteria</taxon>
        <taxon>Pseudomonadati</taxon>
        <taxon>Pseudomonadota</taxon>
        <taxon>Betaproteobacteria</taxon>
        <taxon>Burkholderiales</taxon>
        <taxon>Comamonadaceae</taxon>
        <taxon>Ramlibacter</taxon>
    </lineage>
</organism>
<dbReference type="Proteomes" id="UP000715965">
    <property type="component" value="Unassembled WGS sequence"/>
</dbReference>
<gene>
    <name evidence="12" type="ORF">IM725_09105</name>
</gene>
<evidence type="ECO:0000256" key="9">
    <source>
        <dbReference type="PROSITE-ProRule" id="PRU00433"/>
    </source>
</evidence>
<dbReference type="InterPro" id="IPR036909">
    <property type="entry name" value="Cyt_c-like_dom_sf"/>
</dbReference>
<dbReference type="SUPFAM" id="SSF46626">
    <property type="entry name" value="Cytochrome c"/>
    <property type="match status" value="1"/>
</dbReference>